<evidence type="ECO:0000256" key="4">
    <source>
        <dbReference type="ARBA" id="ARBA00022719"/>
    </source>
</evidence>
<evidence type="ECO:0000313" key="12">
    <source>
        <dbReference type="EMBL" id="PIP58225.1"/>
    </source>
</evidence>
<dbReference type="GO" id="GO:0048038">
    <property type="term" value="F:quinone binding"/>
    <property type="evidence" value="ECO:0007669"/>
    <property type="project" value="UniProtKB-KW"/>
</dbReference>
<comment type="similarity">
    <text evidence="2">Belongs to the VKOR family.</text>
</comment>
<feature type="transmembrane region" description="Helical" evidence="10">
    <location>
        <begin position="94"/>
        <end position="113"/>
    </location>
</feature>
<evidence type="ECO:0000256" key="2">
    <source>
        <dbReference type="ARBA" id="ARBA00006214"/>
    </source>
</evidence>
<dbReference type="EMBL" id="PCSX01000024">
    <property type="protein sequence ID" value="PIP58225.1"/>
    <property type="molecule type" value="Genomic_DNA"/>
</dbReference>
<dbReference type="Proteomes" id="UP000229334">
    <property type="component" value="Unassembled WGS sequence"/>
</dbReference>
<sequence length="156" mass="17594">MMNLNPSFKKLLVNNWYLLGTLVLSLIGFIDSTYLSLAYFKGENLNCAFLSGCEQVTTSAYSTILGVPLALIGLGFYLLVFVFLIGYWDFKKQFLLKIVYGLSIIAFGMSLWLTAVQIFILQALCQYCLISAITSTGIFLLSFFYQRQLKSVLKDL</sequence>
<dbReference type="SMART" id="SM00756">
    <property type="entry name" value="VKc"/>
    <property type="match status" value="1"/>
</dbReference>
<feature type="transmembrane region" description="Helical" evidence="10">
    <location>
        <begin position="16"/>
        <end position="40"/>
    </location>
</feature>
<protein>
    <recommendedName>
        <fullName evidence="11">Vitamin K epoxide reductase domain-containing protein</fullName>
    </recommendedName>
</protein>
<dbReference type="GO" id="GO:0016020">
    <property type="term" value="C:membrane"/>
    <property type="evidence" value="ECO:0007669"/>
    <property type="project" value="UniProtKB-SubCell"/>
</dbReference>
<dbReference type="AlphaFoldDB" id="A0A2H0BKM0"/>
<keyword evidence="6" id="KW-0560">Oxidoreductase</keyword>
<evidence type="ECO:0000256" key="3">
    <source>
        <dbReference type="ARBA" id="ARBA00022692"/>
    </source>
</evidence>
<evidence type="ECO:0000256" key="9">
    <source>
        <dbReference type="ARBA" id="ARBA00023284"/>
    </source>
</evidence>
<evidence type="ECO:0000259" key="11">
    <source>
        <dbReference type="SMART" id="SM00756"/>
    </source>
</evidence>
<organism evidence="12 13">
    <name type="scientific">Candidatus Vogelbacteria bacterium CG22_combo_CG10-13_8_21_14_all_37_9</name>
    <dbReference type="NCBI Taxonomy" id="1975046"/>
    <lineage>
        <taxon>Bacteria</taxon>
        <taxon>Candidatus Vogeliibacteriota</taxon>
    </lineage>
</organism>
<dbReference type="Pfam" id="PF07884">
    <property type="entry name" value="VKOR"/>
    <property type="match status" value="1"/>
</dbReference>
<evidence type="ECO:0000256" key="8">
    <source>
        <dbReference type="ARBA" id="ARBA00023157"/>
    </source>
</evidence>
<comment type="subcellular location">
    <subcellularLocation>
        <location evidence="1">Membrane</location>
        <topology evidence="1">Multi-pass membrane protein</topology>
    </subcellularLocation>
</comment>
<reference evidence="12 13" key="1">
    <citation type="submission" date="2017-09" db="EMBL/GenBank/DDBJ databases">
        <title>Depth-based differentiation of microbial function through sediment-hosted aquifers and enrichment of novel symbionts in the deep terrestrial subsurface.</title>
        <authorList>
            <person name="Probst A.J."/>
            <person name="Ladd B."/>
            <person name="Jarett J.K."/>
            <person name="Geller-Mcgrath D.E."/>
            <person name="Sieber C.M."/>
            <person name="Emerson J.B."/>
            <person name="Anantharaman K."/>
            <person name="Thomas B.C."/>
            <person name="Malmstrom R."/>
            <person name="Stieglmeier M."/>
            <person name="Klingl A."/>
            <person name="Woyke T."/>
            <person name="Ryan C.M."/>
            <person name="Banfield J.F."/>
        </authorList>
    </citation>
    <scope>NUCLEOTIDE SEQUENCE [LARGE SCALE GENOMIC DNA]</scope>
    <source>
        <strain evidence="12">CG22_combo_CG10-13_8_21_14_all_37_9</strain>
    </source>
</reference>
<evidence type="ECO:0000256" key="1">
    <source>
        <dbReference type="ARBA" id="ARBA00004141"/>
    </source>
</evidence>
<feature type="transmembrane region" description="Helical" evidence="10">
    <location>
        <begin position="119"/>
        <end position="145"/>
    </location>
</feature>
<keyword evidence="8" id="KW-1015">Disulfide bond</keyword>
<dbReference type="PANTHER" id="PTHR34573">
    <property type="entry name" value="VKC DOMAIN-CONTAINING PROTEIN"/>
    <property type="match status" value="1"/>
</dbReference>
<dbReference type="GO" id="GO:0016491">
    <property type="term" value="F:oxidoreductase activity"/>
    <property type="evidence" value="ECO:0007669"/>
    <property type="project" value="UniProtKB-KW"/>
</dbReference>
<dbReference type="InterPro" id="IPR012932">
    <property type="entry name" value="VKOR"/>
</dbReference>
<dbReference type="InterPro" id="IPR044698">
    <property type="entry name" value="VKOR/LTO1"/>
</dbReference>
<proteinExistence type="inferred from homology"/>
<keyword evidence="3 10" id="KW-0812">Transmembrane</keyword>
<keyword evidence="4" id="KW-0874">Quinone</keyword>
<feature type="domain" description="Vitamin K epoxide reductase" evidence="11">
    <location>
        <begin position="14"/>
        <end position="146"/>
    </location>
</feature>
<dbReference type="CDD" id="cd12916">
    <property type="entry name" value="VKOR_1"/>
    <property type="match status" value="1"/>
</dbReference>
<dbReference type="InterPro" id="IPR038354">
    <property type="entry name" value="VKOR_sf"/>
</dbReference>
<name>A0A2H0BKM0_9BACT</name>
<evidence type="ECO:0000256" key="6">
    <source>
        <dbReference type="ARBA" id="ARBA00023002"/>
    </source>
</evidence>
<comment type="caution">
    <text evidence="12">The sequence shown here is derived from an EMBL/GenBank/DDBJ whole genome shotgun (WGS) entry which is preliminary data.</text>
</comment>
<evidence type="ECO:0000256" key="10">
    <source>
        <dbReference type="SAM" id="Phobius"/>
    </source>
</evidence>
<accession>A0A2H0BKM0</accession>
<feature type="transmembrane region" description="Helical" evidence="10">
    <location>
        <begin position="60"/>
        <end position="87"/>
    </location>
</feature>
<evidence type="ECO:0000313" key="13">
    <source>
        <dbReference type="Proteomes" id="UP000229334"/>
    </source>
</evidence>
<evidence type="ECO:0000256" key="7">
    <source>
        <dbReference type="ARBA" id="ARBA00023136"/>
    </source>
</evidence>
<gene>
    <name evidence="12" type="ORF">COX02_01500</name>
</gene>
<keyword evidence="9" id="KW-0676">Redox-active center</keyword>
<keyword evidence="7 10" id="KW-0472">Membrane</keyword>
<dbReference type="Gene3D" id="1.20.1440.130">
    <property type="entry name" value="VKOR domain"/>
    <property type="match status" value="1"/>
</dbReference>
<dbReference type="PANTHER" id="PTHR34573:SF1">
    <property type="entry name" value="VITAMIN K EPOXIDE REDUCTASE DOMAIN-CONTAINING PROTEIN"/>
    <property type="match status" value="1"/>
</dbReference>
<keyword evidence="5 10" id="KW-1133">Transmembrane helix</keyword>
<evidence type="ECO:0000256" key="5">
    <source>
        <dbReference type="ARBA" id="ARBA00022989"/>
    </source>
</evidence>